<organism evidence="4 5">
    <name type="scientific">Propionibacterium cyclohexanicum</name>
    <dbReference type="NCBI Taxonomy" id="64702"/>
    <lineage>
        <taxon>Bacteria</taxon>
        <taxon>Bacillati</taxon>
        <taxon>Actinomycetota</taxon>
        <taxon>Actinomycetes</taxon>
        <taxon>Propionibacteriales</taxon>
        <taxon>Propionibacteriaceae</taxon>
        <taxon>Propionibacterium</taxon>
    </lineage>
</organism>
<dbReference type="Proteomes" id="UP000198815">
    <property type="component" value="Unassembled WGS sequence"/>
</dbReference>
<reference evidence="4 5" key="1">
    <citation type="submission" date="2016-10" db="EMBL/GenBank/DDBJ databases">
        <authorList>
            <person name="de Groot N.N."/>
        </authorList>
    </citation>
    <scope>NUCLEOTIDE SEQUENCE [LARGE SCALE GENOMIC DNA]</scope>
    <source>
        <strain evidence="4 5">DSM 16859</strain>
    </source>
</reference>
<evidence type="ECO:0000259" key="3">
    <source>
        <dbReference type="PROSITE" id="PS50173"/>
    </source>
</evidence>
<sequence length="65" mass="6849">MFSIDEAFVRVRATDAAGLATLGHTIRTRVRHDTGVPVSVGVAPTRTLAKLASRCWSRGSPAEAG</sequence>
<dbReference type="InterPro" id="IPR043128">
    <property type="entry name" value="Rev_trsase/Diguanyl_cyclase"/>
</dbReference>
<dbReference type="Gene3D" id="3.30.70.270">
    <property type="match status" value="1"/>
</dbReference>
<feature type="domain" description="UmuC" evidence="3">
    <location>
        <begin position="1"/>
        <end position="54"/>
    </location>
</feature>
<evidence type="ECO:0000313" key="5">
    <source>
        <dbReference type="Proteomes" id="UP000198815"/>
    </source>
</evidence>
<protein>
    <submittedName>
        <fullName evidence="4">DNA polymerase V</fullName>
    </submittedName>
</protein>
<dbReference type="GO" id="GO:0006281">
    <property type="term" value="P:DNA repair"/>
    <property type="evidence" value="ECO:0007669"/>
    <property type="project" value="InterPro"/>
</dbReference>
<dbReference type="SUPFAM" id="SSF56672">
    <property type="entry name" value="DNA/RNA polymerases"/>
    <property type="match status" value="1"/>
</dbReference>
<keyword evidence="5" id="KW-1185">Reference proteome</keyword>
<name>A0A1H9TPC9_9ACTN</name>
<evidence type="ECO:0000256" key="2">
    <source>
        <dbReference type="ARBA" id="ARBA00025589"/>
    </source>
</evidence>
<comment type="function">
    <text evidence="2">Poorly processive, error-prone DNA polymerase involved in untargeted mutagenesis. Copies undamaged DNA at stalled replication forks, which arise in vivo from mismatched or misaligned primer ends. These misaligned primers can be extended by PolIV. Exhibits no 3'-5' exonuclease (proofreading) activity. May be involved in translesional synthesis, in conjunction with the beta clamp from PolIII.</text>
</comment>
<dbReference type="InterPro" id="IPR001126">
    <property type="entry name" value="UmuC"/>
</dbReference>
<gene>
    <name evidence="4" type="ORF">SAMN05443377_12615</name>
</gene>
<evidence type="ECO:0000313" key="4">
    <source>
        <dbReference type="EMBL" id="SER98965.1"/>
    </source>
</evidence>
<dbReference type="InterPro" id="IPR043502">
    <property type="entry name" value="DNA/RNA_pol_sf"/>
</dbReference>
<dbReference type="EMBL" id="FOGZ01000026">
    <property type="protein sequence ID" value="SER98965.1"/>
    <property type="molecule type" value="Genomic_DNA"/>
</dbReference>
<proteinExistence type="inferred from homology"/>
<dbReference type="STRING" id="64702.SAMN05443377_12615"/>
<dbReference type="Pfam" id="PF00817">
    <property type="entry name" value="IMS"/>
    <property type="match status" value="1"/>
</dbReference>
<dbReference type="AlphaFoldDB" id="A0A1H9TPC9"/>
<dbReference type="PROSITE" id="PS50173">
    <property type="entry name" value="UMUC"/>
    <property type="match status" value="1"/>
</dbReference>
<comment type="similarity">
    <text evidence="1">Belongs to the DNA polymerase type-Y family.</text>
</comment>
<evidence type="ECO:0000256" key="1">
    <source>
        <dbReference type="ARBA" id="ARBA00010945"/>
    </source>
</evidence>
<accession>A0A1H9TPC9</accession>